<feature type="transmembrane region" description="Helical" evidence="1">
    <location>
        <begin position="195"/>
        <end position="216"/>
    </location>
</feature>
<proteinExistence type="predicted"/>
<protein>
    <submittedName>
        <fullName evidence="2">Transmembrane protein</fullName>
    </submittedName>
</protein>
<keyword evidence="1 2" id="KW-0812">Transmembrane</keyword>
<dbReference type="AlphaFoldDB" id="A0A3B1B262"/>
<feature type="transmembrane region" description="Helical" evidence="1">
    <location>
        <begin position="327"/>
        <end position="354"/>
    </location>
</feature>
<keyword evidence="1" id="KW-1133">Transmembrane helix</keyword>
<feature type="transmembrane region" description="Helical" evidence="1">
    <location>
        <begin position="52"/>
        <end position="78"/>
    </location>
</feature>
<feature type="transmembrane region" description="Helical" evidence="1">
    <location>
        <begin position="20"/>
        <end position="40"/>
    </location>
</feature>
<feature type="transmembrane region" description="Helical" evidence="1">
    <location>
        <begin position="291"/>
        <end position="315"/>
    </location>
</feature>
<sequence>MPASKSNLSLEQAPPISVPFRFFLTAPIFGLLAALLLMVYGPDAMTNRWAPVTLALTHLITLGFLGLIMCGAMMQMLPVLAGSPVPKVQLVATWTHILLTTGTLALALGFLTGEQGLFHLALATLGLGFLIFITAVSIALIRIKTPNATIHGMRLAVASLLVTVILGLTVGAGFSGMVPVSQLIVLTDIHLGWGLLGWIGLLMVSVAYQVVPMFQLTPEYPGKVTKPLSKILFTALILWGLLYLAWGSGHLHRTIVDTWMLIPAIGYLLFAVITLRLQMQRRRRIPDITLAFWRTGMITIGACLLLWLIGFIPAASSQMNYPLLLGVWLLFGVAVSVVSGMLYKIIPFLAWFHLQSRQVALMSMGKVKVPNMKELIPDRLSRQQLHAHLATLLLLTLAALWPNPMARVAGLSLGISCTLLLTNMILAGHLYQKIDQELSDFEASG</sequence>
<keyword evidence="1" id="KW-0472">Membrane</keyword>
<feature type="transmembrane region" description="Helical" evidence="1">
    <location>
        <begin position="90"/>
        <end position="111"/>
    </location>
</feature>
<feature type="transmembrane region" description="Helical" evidence="1">
    <location>
        <begin position="258"/>
        <end position="279"/>
    </location>
</feature>
<feature type="transmembrane region" description="Helical" evidence="1">
    <location>
        <begin position="117"/>
        <end position="143"/>
    </location>
</feature>
<organism evidence="2">
    <name type="scientific">hydrothermal vent metagenome</name>
    <dbReference type="NCBI Taxonomy" id="652676"/>
    <lineage>
        <taxon>unclassified sequences</taxon>
        <taxon>metagenomes</taxon>
        <taxon>ecological metagenomes</taxon>
    </lineage>
</organism>
<feature type="transmembrane region" description="Helical" evidence="1">
    <location>
        <begin position="228"/>
        <end position="246"/>
    </location>
</feature>
<dbReference type="EMBL" id="UOFX01000011">
    <property type="protein sequence ID" value="VAX06084.1"/>
    <property type="molecule type" value="Genomic_DNA"/>
</dbReference>
<name>A0A3B1B262_9ZZZZ</name>
<feature type="transmembrane region" description="Helical" evidence="1">
    <location>
        <begin position="385"/>
        <end position="402"/>
    </location>
</feature>
<gene>
    <name evidence="2" type="ORF">MNBD_GAMMA26-908</name>
</gene>
<feature type="transmembrane region" description="Helical" evidence="1">
    <location>
        <begin position="155"/>
        <end position="175"/>
    </location>
</feature>
<evidence type="ECO:0000256" key="1">
    <source>
        <dbReference type="SAM" id="Phobius"/>
    </source>
</evidence>
<feature type="transmembrane region" description="Helical" evidence="1">
    <location>
        <begin position="408"/>
        <end position="431"/>
    </location>
</feature>
<evidence type="ECO:0000313" key="2">
    <source>
        <dbReference type="EMBL" id="VAX06084.1"/>
    </source>
</evidence>
<accession>A0A3B1B262</accession>
<reference evidence="2" key="1">
    <citation type="submission" date="2018-06" db="EMBL/GenBank/DDBJ databases">
        <authorList>
            <person name="Zhirakovskaya E."/>
        </authorList>
    </citation>
    <scope>NUCLEOTIDE SEQUENCE</scope>
</reference>